<organism evidence="1">
    <name type="scientific">marine metagenome</name>
    <dbReference type="NCBI Taxonomy" id="408172"/>
    <lineage>
        <taxon>unclassified sequences</taxon>
        <taxon>metagenomes</taxon>
        <taxon>ecological metagenomes</taxon>
    </lineage>
</organism>
<proteinExistence type="predicted"/>
<evidence type="ECO:0000313" key="1">
    <source>
        <dbReference type="EMBL" id="SUZ95101.1"/>
    </source>
</evidence>
<evidence type="ECO:0008006" key="2">
    <source>
        <dbReference type="Google" id="ProtNLM"/>
    </source>
</evidence>
<reference evidence="1" key="1">
    <citation type="submission" date="2018-05" db="EMBL/GenBank/DDBJ databases">
        <authorList>
            <person name="Lanie J.A."/>
            <person name="Ng W.-L."/>
            <person name="Kazmierczak K.M."/>
            <person name="Andrzejewski T.M."/>
            <person name="Davidsen T.M."/>
            <person name="Wayne K.J."/>
            <person name="Tettelin H."/>
            <person name="Glass J.I."/>
            <person name="Rusch D."/>
            <person name="Podicherti R."/>
            <person name="Tsui H.-C.T."/>
            <person name="Winkler M.E."/>
        </authorList>
    </citation>
    <scope>NUCLEOTIDE SEQUENCE</scope>
</reference>
<dbReference type="EMBL" id="UINC01002294">
    <property type="protein sequence ID" value="SUZ95101.1"/>
    <property type="molecule type" value="Genomic_DNA"/>
</dbReference>
<gene>
    <name evidence="1" type="ORF">METZ01_LOCUS47955</name>
</gene>
<dbReference type="PROSITE" id="PS51257">
    <property type="entry name" value="PROKAR_LIPOPROTEIN"/>
    <property type="match status" value="1"/>
</dbReference>
<accession>A0A381RVF2</accession>
<protein>
    <recommendedName>
        <fullName evidence="2">DUF4837 domain-containing protein</fullName>
    </recommendedName>
</protein>
<name>A0A381RVF2_9ZZZZ</name>
<dbReference type="AlphaFoldDB" id="A0A381RVF2"/>
<dbReference type="Pfam" id="PF16125">
    <property type="entry name" value="DUF4837"/>
    <property type="match status" value="1"/>
</dbReference>
<dbReference type="InterPro" id="IPR032286">
    <property type="entry name" value="DUF4837"/>
</dbReference>
<sequence length="336" mass="39544">MISKNPVFLFSVLLILISGCSTKRESLGSDNEIIVIASIEDEEDIRNVLEKIFSDTLYTPEPEPFYKIKFVSPKGFNNLKRQTNLAVASIGDNLLNPGTNLVKNLLGKDNYERTIDGSEHFIFTEDQFAKGQLFMILSGQSKDDIIQDIRGKEEWVRSRFNENFNRKQKKYLFDQMRRKDVEEDFMKKYQWSINIPWGWEIIQEKPDSNWVWLGREMPYQWVSVHWEEGLTAPDSLIAAEVGWNFPQKFYGHIRYHPYEFNIQQTSFLRWAGWRITGIWESEQEAQGGPFISYIIFDGVTDRTYHINLLIFYPGNDKSIFLRQLDLIAHSFHVRNE</sequence>